<dbReference type="Pfam" id="PF14479">
    <property type="entry name" value="HeLo"/>
    <property type="match status" value="1"/>
</dbReference>
<name>A0AAI8YHE6_9PEZI</name>
<organism evidence="2 3">
    <name type="scientific">Anthostomella pinea</name>
    <dbReference type="NCBI Taxonomy" id="933095"/>
    <lineage>
        <taxon>Eukaryota</taxon>
        <taxon>Fungi</taxon>
        <taxon>Dikarya</taxon>
        <taxon>Ascomycota</taxon>
        <taxon>Pezizomycotina</taxon>
        <taxon>Sordariomycetes</taxon>
        <taxon>Xylariomycetidae</taxon>
        <taxon>Xylariales</taxon>
        <taxon>Xylariaceae</taxon>
        <taxon>Anthostomella</taxon>
    </lineage>
</organism>
<comment type="caution">
    <text evidence="2">The sequence shown here is derived from an EMBL/GenBank/DDBJ whole genome shotgun (WGS) entry which is preliminary data.</text>
</comment>
<protein>
    <submittedName>
        <fullName evidence="2">Uu.00g122250.m01.CDS01</fullName>
    </submittedName>
</protein>
<gene>
    <name evidence="2" type="ORF">KHLLAP_LOCUS5299</name>
</gene>
<accession>A0AAI8YHE6</accession>
<dbReference type="AlphaFoldDB" id="A0AAI8YHE6"/>
<keyword evidence="3" id="KW-1185">Reference proteome</keyword>
<sequence length="468" mass="52431">MAELVLGIAGVVLAWKGIMDFGELILKLTDNDTRRREGLSLRLEVSQYMLKDWGDYWGVDKDDGGFHRFEPARKELIFKIIFRLHESRLKALKVLRKRYNLPIKDDEDDGTGAANRLSRMVDRVKGSSKTLKDKGVWLAHDQSEIIDLVNETMELHENLQYLTYGSHKFIRDTASEIQAPVVIDVGMENMMDHKDVPPSPRSAVALVPPISPEPTLDEQTLASYATKSIASTSKAGRIQYHIDRAFHFYGDDRIIEAVCTWWNDDEPGVLVIEAPDDGDDETSVLTCVVVYYVASCQRLIYSFSPDSRENADVQFVEMLRTLILSMLTMGGSQQFNELPLPSDMLIMENTELNVATIKQLIGLFHQVLNALVTGQDRRVLLVIDGLERVGAGNLSSLVRSFVDGLRPSCISNEASHLKATVKILLGFRGHALVLYGSVGDQDLVDLTDCPTQTTNIMHELAVGMHKRN</sequence>
<dbReference type="Gene3D" id="1.20.120.1020">
    <property type="entry name" value="Prion-inhibition and propagation, HeLo domain"/>
    <property type="match status" value="1"/>
</dbReference>
<dbReference type="Proteomes" id="UP001295740">
    <property type="component" value="Unassembled WGS sequence"/>
</dbReference>
<evidence type="ECO:0000259" key="1">
    <source>
        <dbReference type="Pfam" id="PF14479"/>
    </source>
</evidence>
<feature type="domain" description="Prion-inhibition and propagation HeLo" evidence="1">
    <location>
        <begin position="4"/>
        <end position="174"/>
    </location>
</feature>
<dbReference type="InterPro" id="IPR038305">
    <property type="entry name" value="HeLo_sf"/>
</dbReference>
<proteinExistence type="predicted"/>
<evidence type="ECO:0000313" key="3">
    <source>
        <dbReference type="Proteomes" id="UP001295740"/>
    </source>
</evidence>
<evidence type="ECO:0000313" key="2">
    <source>
        <dbReference type="EMBL" id="CAJ2504831.1"/>
    </source>
</evidence>
<dbReference type="EMBL" id="CAUWAG010000007">
    <property type="protein sequence ID" value="CAJ2504831.1"/>
    <property type="molecule type" value="Genomic_DNA"/>
</dbReference>
<reference evidence="2" key="1">
    <citation type="submission" date="2023-10" db="EMBL/GenBank/DDBJ databases">
        <authorList>
            <person name="Hackl T."/>
        </authorList>
    </citation>
    <scope>NUCLEOTIDE SEQUENCE</scope>
</reference>
<dbReference type="InterPro" id="IPR029498">
    <property type="entry name" value="HeLo_dom"/>
</dbReference>